<evidence type="ECO:0000256" key="17">
    <source>
        <dbReference type="SAM" id="Phobius"/>
    </source>
</evidence>
<dbReference type="Gene3D" id="1.10.287.130">
    <property type="match status" value="1"/>
</dbReference>
<dbReference type="Gene3D" id="3.30.565.10">
    <property type="entry name" value="Histidine kinase-like ATPase, C-terminal domain"/>
    <property type="match status" value="1"/>
</dbReference>
<keyword evidence="9 17" id="KW-0812">Transmembrane</keyword>
<dbReference type="PROSITE" id="PS50109">
    <property type="entry name" value="HIS_KIN"/>
    <property type="match status" value="1"/>
</dbReference>
<name>A0A2V3VX82_9BACI</name>
<feature type="domain" description="Histidine kinase" evidence="18">
    <location>
        <begin position="239"/>
        <end position="456"/>
    </location>
</feature>
<dbReference type="SUPFAM" id="SSF158472">
    <property type="entry name" value="HAMP domain-like"/>
    <property type="match status" value="1"/>
</dbReference>
<evidence type="ECO:0000313" key="23">
    <source>
        <dbReference type="Proteomes" id="UP000247978"/>
    </source>
</evidence>
<dbReference type="Gene3D" id="3.30.450.20">
    <property type="entry name" value="PAS domain"/>
    <property type="match status" value="1"/>
</dbReference>
<dbReference type="InterPro" id="IPR050351">
    <property type="entry name" value="BphY/WalK/GraS-like"/>
</dbReference>
<dbReference type="Gene3D" id="6.10.340.10">
    <property type="match status" value="1"/>
</dbReference>
<keyword evidence="15 17" id="KW-0472">Membrane</keyword>
<keyword evidence="13 17" id="KW-1133">Transmembrane helix</keyword>
<feature type="domain" description="PAC" evidence="20">
    <location>
        <begin position="178"/>
        <end position="235"/>
    </location>
</feature>
<evidence type="ECO:0000256" key="8">
    <source>
        <dbReference type="ARBA" id="ARBA00022679"/>
    </source>
</evidence>
<dbReference type="FunFam" id="1.10.287.130:FF:000001">
    <property type="entry name" value="Two-component sensor histidine kinase"/>
    <property type="match status" value="1"/>
</dbReference>
<keyword evidence="12" id="KW-0067">ATP-binding</keyword>
<dbReference type="PANTHER" id="PTHR45453:SF1">
    <property type="entry name" value="PHOSPHATE REGULON SENSOR PROTEIN PHOR"/>
    <property type="match status" value="1"/>
</dbReference>
<comment type="catalytic activity">
    <reaction evidence="1">
        <text>ATP + protein L-histidine = ADP + protein N-phospho-L-histidine.</text>
        <dbReference type="EC" id="2.7.13.3"/>
    </reaction>
</comment>
<protein>
    <recommendedName>
        <fullName evidence="4">Phosphate regulon sensor protein PhoR</fullName>
        <ecNumber evidence="3">2.7.13.3</ecNumber>
    </recommendedName>
</protein>
<evidence type="ECO:0000313" key="22">
    <source>
        <dbReference type="EMBL" id="PXW85288.1"/>
    </source>
</evidence>
<dbReference type="CDD" id="cd06225">
    <property type="entry name" value="HAMP"/>
    <property type="match status" value="1"/>
</dbReference>
<dbReference type="PROSITE" id="PS50885">
    <property type="entry name" value="HAMP"/>
    <property type="match status" value="1"/>
</dbReference>
<reference evidence="22 23" key="1">
    <citation type="submission" date="2018-05" db="EMBL/GenBank/DDBJ databases">
        <title>Genomic Encyclopedia of Type Strains, Phase IV (KMG-IV): sequencing the most valuable type-strain genomes for metagenomic binning, comparative biology and taxonomic classification.</title>
        <authorList>
            <person name="Goeker M."/>
        </authorList>
    </citation>
    <scope>NUCLEOTIDE SEQUENCE [LARGE SCALE GENOMIC DNA]</scope>
    <source>
        <strain evidence="22 23">DSM 28556</strain>
    </source>
</reference>
<dbReference type="FunFam" id="3.30.565.10:FF:000032">
    <property type="entry name" value="Phosphate regulon sensor histidine kinase PhoR"/>
    <property type="match status" value="1"/>
</dbReference>
<gene>
    <name evidence="22" type="ORF">DFR56_11156</name>
</gene>
<dbReference type="PRINTS" id="PR00344">
    <property type="entry name" value="BCTRLSENSOR"/>
</dbReference>
<evidence type="ECO:0000256" key="9">
    <source>
        <dbReference type="ARBA" id="ARBA00022692"/>
    </source>
</evidence>
<evidence type="ECO:0000256" key="2">
    <source>
        <dbReference type="ARBA" id="ARBA00004651"/>
    </source>
</evidence>
<dbReference type="SUPFAM" id="SSF55874">
    <property type="entry name" value="ATPase domain of HSP90 chaperone/DNA topoisomerase II/histidine kinase"/>
    <property type="match status" value="1"/>
</dbReference>
<evidence type="ECO:0000256" key="10">
    <source>
        <dbReference type="ARBA" id="ARBA00022741"/>
    </source>
</evidence>
<dbReference type="InterPro" id="IPR004358">
    <property type="entry name" value="Sig_transdc_His_kin-like_C"/>
</dbReference>
<feature type="transmembrane region" description="Helical" evidence="17">
    <location>
        <begin position="9"/>
        <end position="28"/>
    </location>
</feature>
<dbReference type="Pfam" id="PF00512">
    <property type="entry name" value="HisKA"/>
    <property type="match status" value="1"/>
</dbReference>
<dbReference type="GO" id="GO:0005524">
    <property type="term" value="F:ATP binding"/>
    <property type="evidence" value="ECO:0007669"/>
    <property type="project" value="UniProtKB-KW"/>
</dbReference>
<dbReference type="GO" id="GO:0000155">
    <property type="term" value="F:phosphorelay sensor kinase activity"/>
    <property type="evidence" value="ECO:0007669"/>
    <property type="project" value="InterPro"/>
</dbReference>
<dbReference type="GO" id="GO:0004721">
    <property type="term" value="F:phosphoprotein phosphatase activity"/>
    <property type="evidence" value="ECO:0007669"/>
    <property type="project" value="TreeGrafter"/>
</dbReference>
<dbReference type="Proteomes" id="UP000247978">
    <property type="component" value="Unassembled WGS sequence"/>
</dbReference>
<keyword evidence="6" id="KW-1003">Cell membrane</keyword>
<dbReference type="PANTHER" id="PTHR45453">
    <property type="entry name" value="PHOSPHATE REGULON SENSOR PROTEIN PHOR"/>
    <property type="match status" value="1"/>
</dbReference>
<evidence type="ECO:0000256" key="11">
    <source>
        <dbReference type="ARBA" id="ARBA00022777"/>
    </source>
</evidence>
<evidence type="ECO:0000256" key="14">
    <source>
        <dbReference type="ARBA" id="ARBA00023012"/>
    </source>
</evidence>
<dbReference type="EC" id="2.7.13.3" evidence="3"/>
<keyword evidence="11 22" id="KW-0418">Kinase</keyword>
<keyword evidence="8" id="KW-0808">Transferase</keyword>
<dbReference type="OrthoDB" id="9813151at2"/>
<evidence type="ECO:0000256" key="5">
    <source>
        <dbReference type="ARBA" id="ARBA00022448"/>
    </source>
</evidence>
<dbReference type="CDD" id="cd00082">
    <property type="entry name" value="HisKA"/>
    <property type="match status" value="1"/>
</dbReference>
<dbReference type="SMART" id="SM00387">
    <property type="entry name" value="HATPase_c"/>
    <property type="match status" value="1"/>
</dbReference>
<keyword evidence="14" id="KW-0902">Two-component regulatory system</keyword>
<evidence type="ECO:0000256" key="13">
    <source>
        <dbReference type="ARBA" id="ARBA00022989"/>
    </source>
</evidence>
<dbReference type="InterPro" id="IPR003660">
    <property type="entry name" value="HAMP_dom"/>
</dbReference>
<dbReference type="NCBIfam" id="TIGR00229">
    <property type="entry name" value="sensory_box"/>
    <property type="match status" value="1"/>
</dbReference>
<dbReference type="PROSITE" id="PS50112">
    <property type="entry name" value="PAS"/>
    <property type="match status" value="1"/>
</dbReference>
<dbReference type="Pfam" id="PF02518">
    <property type="entry name" value="HATPase_c"/>
    <property type="match status" value="1"/>
</dbReference>
<feature type="domain" description="HAMP" evidence="21">
    <location>
        <begin position="57"/>
        <end position="109"/>
    </location>
</feature>
<dbReference type="InterPro" id="IPR003661">
    <property type="entry name" value="HisK_dim/P_dom"/>
</dbReference>
<evidence type="ECO:0000259" key="19">
    <source>
        <dbReference type="PROSITE" id="PS50112"/>
    </source>
</evidence>
<keyword evidence="23" id="KW-1185">Reference proteome</keyword>
<dbReference type="PROSITE" id="PS50113">
    <property type="entry name" value="PAC"/>
    <property type="match status" value="1"/>
</dbReference>
<evidence type="ECO:0000259" key="18">
    <source>
        <dbReference type="PROSITE" id="PS50109"/>
    </source>
</evidence>
<evidence type="ECO:0000256" key="7">
    <source>
        <dbReference type="ARBA" id="ARBA00022553"/>
    </source>
</evidence>
<dbReference type="Pfam" id="PF13426">
    <property type="entry name" value="PAS_9"/>
    <property type="match status" value="1"/>
</dbReference>
<dbReference type="SMART" id="SM00388">
    <property type="entry name" value="HisKA"/>
    <property type="match status" value="1"/>
</dbReference>
<dbReference type="InterPro" id="IPR005467">
    <property type="entry name" value="His_kinase_dom"/>
</dbReference>
<evidence type="ECO:0000259" key="21">
    <source>
        <dbReference type="PROSITE" id="PS50885"/>
    </source>
</evidence>
<dbReference type="EMBL" id="QJJQ01000011">
    <property type="protein sequence ID" value="PXW85288.1"/>
    <property type="molecule type" value="Genomic_DNA"/>
</dbReference>
<accession>A0A2V3VX82</accession>
<dbReference type="SUPFAM" id="SSF55785">
    <property type="entry name" value="PYP-like sensor domain (PAS domain)"/>
    <property type="match status" value="1"/>
</dbReference>
<evidence type="ECO:0000256" key="15">
    <source>
        <dbReference type="ARBA" id="ARBA00023136"/>
    </source>
</evidence>
<proteinExistence type="predicted"/>
<evidence type="ECO:0000256" key="12">
    <source>
        <dbReference type="ARBA" id="ARBA00022840"/>
    </source>
</evidence>
<evidence type="ECO:0000259" key="20">
    <source>
        <dbReference type="PROSITE" id="PS50113"/>
    </source>
</evidence>
<dbReference type="InterPro" id="IPR000700">
    <property type="entry name" value="PAS-assoc_C"/>
</dbReference>
<dbReference type="SMART" id="SM00091">
    <property type="entry name" value="PAS"/>
    <property type="match status" value="1"/>
</dbReference>
<dbReference type="NCBIfam" id="NF046044">
    <property type="entry name" value="PnpS"/>
    <property type="match status" value="1"/>
</dbReference>
<dbReference type="InterPro" id="IPR000014">
    <property type="entry name" value="PAS"/>
</dbReference>
<dbReference type="RefSeq" id="WP_110396204.1">
    <property type="nucleotide sequence ID" value="NZ_JADIJL010000024.1"/>
</dbReference>
<dbReference type="InterPro" id="IPR035965">
    <property type="entry name" value="PAS-like_dom_sf"/>
</dbReference>
<feature type="domain" description="PAS" evidence="19">
    <location>
        <begin position="114"/>
        <end position="158"/>
    </location>
</feature>
<keyword evidence="7" id="KW-0597">Phosphoprotein</keyword>
<dbReference type="CDD" id="cd00075">
    <property type="entry name" value="HATPase"/>
    <property type="match status" value="1"/>
</dbReference>
<dbReference type="InterPro" id="IPR036097">
    <property type="entry name" value="HisK_dim/P_sf"/>
</dbReference>
<comment type="function">
    <text evidence="16">Member of the two-component regulatory system PhoR/PhoB involved in the phosphate regulon genes expression. PhoR may function as a membrane-associated protein kinase that phosphorylates PhoB in response to environmental signals.</text>
</comment>
<feature type="transmembrane region" description="Helical" evidence="17">
    <location>
        <begin position="34"/>
        <end position="56"/>
    </location>
</feature>
<evidence type="ECO:0000256" key="6">
    <source>
        <dbReference type="ARBA" id="ARBA00022475"/>
    </source>
</evidence>
<evidence type="ECO:0000256" key="16">
    <source>
        <dbReference type="ARBA" id="ARBA00025207"/>
    </source>
</evidence>
<sequence length="457" mass="51997">MKKLLSKKLIGYSFLILFVLALSGAILFQFVSNFYVLLAVLVIEYITLVLALFYFFDKYVKPIDKASETMDKLLQGNYHARIHHRMNGSIGQLSTKINSLARNLSELTIQEQIQAEQLSTVIENSESGLVLIDEKGYIHVVNRKFISMFGRTPQDYIGYLYYDVLGNEQIHHTVQETFLYEKHVKHLFSIKEGGERVYLEIVGAPIFNERNMLKGAVLVIYDITEFKNVEVMRKDFVANVSHELKTPITSIRGFAETLLDGAAEDPEARSQFLNIIFDESKRIQLLIDDLLILSKLEKDESTINVSTVHVGLMLDEILPLVQQHADQKQIEVQVDAEEELKFEADEDKMKQILLNLLTNAISYTPEKGLVSVKIKEFEDKVCFIVKDTGIGIGKEALPRIFERFYRVDKDRSRDTGGTGLGLAIVKHIVEVHKGEIEVESELGKGTTFAVYIPKDQN</sequence>
<keyword evidence="5" id="KW-0813">Transport</keyword>
<dbReference type="InterPro" id="IPR003594">
    <property type="entry name" value="HATPase_dom"/>
</dbReference>
<dbReference type="GO" id="GO:0016036">
    <property type="term" value="P:cellular response to phosphate starvation"/>
    <property type="evidence" value="ECO:0007669"/>
    <property type="project" value="TreeGrafter"/>
</dbReference>
<evidence type="ECO:0000256" key="3">
    <source>
        <dbReference type="ARBA" id="ARBA00012438"/>
    </source>
</evidence>
<comment type="caution">
    <text evidence="22">The sequence shown here is derived from an EMBL/GenBank/DDBJ whole genome shotgun (WGS) entry which is preliminary data.</text>
</comment>
<comment type="subcellular location">
    <subcellularLocation>
        <location evidence="2">Cell membrane</location>
        <topology evidence="2">Multi-pass membrane protein</topology>
    </subcellularLocation>
</comment>
<dbReference type="AlphaFoldDB" id="A0A2V3VX82"/>
<organism evidence="22 23">
    <name type="scientific">Pseudogracilibacillus auburnensis</name>
    <dbReference type="NCBI Taxonomy" id="1494959"/>
    <lineage>
        <taxon>Bacteria</taxon>
        <taxon>Bacillati</taxon>
        <taxon>Bacillota</taxon>
        <taxon>Bacilli</taxon>
        <taxon>Bacillales</taxon>
        <taxon>Bacillaceae</taxon>
        <taxon>Pseudogracilibacillus</taxon>
    </lineage>
</organism>
<dbReference type="InterPro" id="IPR036890">
    <property type="entry name" value="HATPase_C_sf"/>
</dbReference>
<keyword evidence="10" id="KW-0547">Nucleotide-binding</keyword>
<dbReference type="GO" id="GO:0005886">
    <property type="term" value="C:plasma membrane"/>
    <property type="evidence" value="ECO:0007669"/>
    <property type="project" value="UniProtKB-SubCell"/>
</dbReference>
<evidence type="ECO:0000256" key="1">
    <source>
        <dbReference type="ARBA" id="ARBA00000085"/>
    </source>
</evidence>
<dbReference type="CDD" id="cd00130">
    <property type="entry name" value="PAS"/>
    <property type="match status" value="1"/>
</dbReference>
<dbReference type="SUPFAM" id="SSF47384">
    <property type="entry name" value="Homodimeric domain of signal transducing histidine kinase"/>
    <property type="match status" value="1"/>
</dbReference>
<evidence type="ECO:0000256" key="4">
    <source>
        <dbReference type="ARBA" id="ARBA00019665"/>
    </source>
</evidence>